<reference evidence="1" key="3">
    <citation type="journal article" date="2017" name="Nature">
        <title>Genome sequence of the progenitor of the wheat D genome Aegilops tauschii.</title>
        <authorList>
            <person name="Luo M.C."/>
            <person name="Gu Y.Q."/>
            <person name="Puiu D."/>
            <person name="Wang H."/>
            <person name="Twardziok S.O."/>
            <person name="Deal K.R."/>
            <person name="Huo N."/>
            <person name="Zhu T."/>
            <person name="Wang L."/>
            <person name="Wang Y."/>
            <person name="McGuire P.E."/>
            <person name="Liu S."/>
            <person name="Long H."/>
            <person name="Ramasamy R.K."/>
            <person name="Rodriguez J.C."/>
            <person name="Van S.L."/>
            <person name="Yuan L."/>
            <person name="Wang Z."/>
            <person name="Xia Z."/>
            <person name="Xiao L."/>
            <person name="Anderson O.D."/>
            <person name="Ouyang S."/>
            <person name="Liang Y."/>
            <person name="Zimin A.V."/>
            <person name="Pertea G."/>
            <person name="Qi P."/>
            <person name="Bennetzen J.L."/>
            <person name="Dai X."/>
            <person name="Dawson M.W."/>
            <person name="Muller H.G."/>
            <person name="Kugler K."/>
            <person name="Rivarola-Duarte L."/>
            <person name="Spannagl M."/>
            <person name="Mayer K.F.X."/>
            <person name="Lu F.H."/>
            <person name="Bevan M.W."/>
            <person name="Leroy P."/>
            <person name="Li P."/>
            <person name="You F.M."/>
            <person name="Sun Q."/>
            <person name="Liu Z."/>
            <person name="Lyons E."/>
            <person name="Wicker T."/>
            <person name="Salzberg S.L."/>
            <person name="Devos K.M."/>
            <person name="Dvorak J."/>
        </authorList>
    </citation>
    <scope>NUCLEOTIDE SEQUENCE [LARGE SCALE GENOMIC DNA]</scope>
    <source>
        <strain evidence="1">cv. AL8/78</strain>
    </source>
</reference>
<accession>A0A453M7U2</accession>
<dbReference type="EnsemblPlants" id="AET5Gv21088500.5">
    <property type="protein sequence ID" value="AET5Gv21088500.5"/>
    <property type="gene ID" value="AET5Gv21088500"/>
</dbReference>
<evidence type="ECO:0000313" key="2">
    <source>
        <dbReference type="Proteomes" id="UP000015105"/>
    </source>
</evidence>
<sequence>MYTICRTIIIFFSSVERRYHIFHTNPYCAITSIRNRKKCIIHVPQIVCYHLLLIGHVLSYD</sequence>
<dbReference type="Gramene" id="AET5Gv21088500.5">
    <property type="protein sequence ID" value="AET5Gv21088500.5"/>
    <property type="gene ID" value="AET5Gv21088500"/>
</dbReference>
<evidence type="ECO:0000313" key="1">
    <source>
        <dbReference type="EnsemblPlants" id="AET5Gv21088500.5"/>
    </source>
</evidence>
<dbReference type="AlphaFoldDB" id="A0A453M7U2"/>
<reference evidence="1" key="5">
    <citation type="journal article" date="2021" name="G3 (Bethesda)">
        <title>Aegilops tauschii genome assembly Aet v5.0 features greater sequence contiguity and improved annotation.</title>
        <authorList>
            <person name="Wang L."/>
            <person name="Zhu T."/>
            <person name="Rodriguez J.C."/>
            <person name="Deal K.R."/>
            <person name="Dubcovsky J."/>
            <person name="McGuire P.E."/>
            <person name="Lux T."/>
            <person name="Spannagl M."/>
            <person name="Mayer K.F.X."/>
            <person name="Baldrich P."/>
            <person name="Meyers B.C."/>
            <person name="Huo N."/>
            <person name="Gu Y.Q."/>
            <person name="Zhou H."/>
            <person name="Devos K.M."/>
            <person name="Bennetzen J.L."/>
            <person name="Unver T."/>
            <person name="Budak H."/>
            <person name="Gulick P.J."/>
            <person name="Galiba G."/>
            <person name="Kalapos B."/>
            <person name="Nelson D.R."/>
            <person name="Li P."/>
            <person name="You F.M."/>
            <person name="Luo M.C."/>
            <person name="Dvorak J."/>
        </authorList>
    </citation>
    <scope>NUCLEOTIDE SEQUENCE [LARGE SCALE GENOMIC DNA]</scope>
    <source>
        <strain evidence="1">cv. AL8/78</strain>
    </source>
</reference>
<organism evidence="1 2">
    <name type="scientific">Aegilops tauschii subsp. strangulata</name>
    <name type="common">Goatgrass</name>
    <dbReference type="NCBI Taxonomy" id="200361"/>
    <lineage>
        <taxon>Eukaryota</taxon>
        <taxon>Viridiplantae</taxon>
        <taxon>Streptophyta</taxon>
        <taxon>Embryophyta</taxon>
        <taxon>Tracheophyta</taxon>
        <taxon>Spermatophyta</taxon>
        <taxon>Magnoliopsida</taxon>
        <taxon>Liliopsida</taxon>
        <taxon>Poales</taxon>
        <taxon>Poaceae</taxon>
        <taxon>BOP clade</taxon>
        <taxon>Pooideae</taxon>
        <taxon>Triticodae</taxon>
        <taxon>Triticeae</taxon>
        <taxon>Triticinae</taxon>
        <taxon>Aegilops</taxon>
    </lineage>
</organism>
<keyword evidence="2" id="KW-1185">Reference proteome</keyword>
<reference evidence="2" key="1">
    <citation type="journal article" date="2014" name="Science">
        <title>Ancient hybridizations among the ancestral genomes of bread wheat.</title>
        <authorList>
            <consortium name="International Wheat Genome Sequencing Consortium,"/>
            <person name="Marcussen T."/>
            <person name="Sandve S.R."/>
            <person name="Heier L."/>
            <person name="Spannagl M."/>
            <person name="Pfeifer M."/>
            <person name="Jakobsen K.S."/>
            <person name="Wulff B.B."/>
            <person name="Steuernagel B."/>
            <person name="Mayer K.F."/>
            <person name="Olsen O.A."/>
        </authorList>
    </citation>
    <scope>NUCLEOTIDE SEQUENCE [LARGE SCALE GENOMIC DNA]</scope>
    <source>
        <strain evidence="2">cv. AL8/78</strain>
    </source>
</reference>
<reference evidence="1" key="4">
    <citation type="submission" date="2019-03" db="UniProtKB">
        <authorList>
            <consortium name="EnsemblPlants"/>
        </authorList>
    </citation>
    <scope>IDENTIFICATION</scope>
</reference>
<reference evidence="2" key="2">
    <citation type="journal article" date="2017" name="Nat. Plants">
        <title>The Aegilops tauschii genome reveals multiple impacts of transposons.</title>
        <authorList>
            <person name="Zhao G."/>
            <person name="Zou C."/>
            <person name="Li K."/>
            <person name="Wang K."/>
            <person name="Li T."/>
            <person name="Gao L."/>
            <person name="Zhang X."/>
            <person name="Wang H."/>
            <person name="Yang Z."/>
            <person name="Liu X."/>
            <person name="Jiang W."/>
            <person name="Mao L."/>
            <person name="Kong X."/>
            <person name="Jiao Y."/>
            <person name="Jia J."/>
        </authorList>
    </citation>
    <scope>NUCLEOTIDE SEQUENCE [LARGE SCALE GENOMIC DNA]</scope>
    <source>
        <strain evidence="2">cv. AL8/78</strain>
    </source>
</reference>
<dbReference type="Proteomes" id="UP000015105">
    <property type="component" value="Chromosome 5D"/>
</dbReference>
<protein>
    <submittedName>
        <fullName evidence="1">Uncharacterized protein</fullName>
    </submittedName>
</protein>
<name>A0A453M7U2_AEGTS</name>
<proteinExistence type="predicted"/>